<dbReference type="GO" id="GO:0009279">
    <property type="term" value="C:cell outer membrane"/>
    <property type="evidence" value="ECO:0007669"/>
    <property type="project" value="UniProtKB-SubCell"/>
</dbReference>
<comment type="caution">
    <text evidence="5">The sequence shown here is derived from an EMBL/GenBank/DDBJ whole genome shotgun (WGS) entry which is preliminary data.</text>
</comment>
<evidence type="ECO:0000256" key="3">
    <source>
        <dbReference type="ARBA" id="ARBA00023237"/>
    </source>
</evidence>
<keyword evidence="6" id="KW-1185">Reference proteome</keyword>
<accession>A0A8J7S7B3</accession>
<reference evidence="5" key="1">
    <citation type="submission" date="2021-02" db="EMBL/GenBank/DDBJ databases">
        <title>Natronogracilivirga saccharolytica gen. nov. sp. nov. a new anaerobic, haloalkiliphilic carbohydrate-fermenting bacterium from soda lake and proposing of Cyclonatronumiaceae fam. nov. in the phylum Balneolaeota.</title>
        <authorList>
            <person name="Zhilina T.N."/>
            <person name="Sorokin D.Y."/>
            <person name="Zavarzina D.G."/>
            <person name="Toshchakov S.V."/>
            <person name="Kublanov I.V."/>
        </authorList>
    </citation>
    <scope>NUCLEOTIDE SEQUENCE</scope>
    <source>
        <strain evidence="5">Z-1702</strain>
    </source>
</reference>
<evidence type="ECO:0008006" key="7">
    <source>
        <dbReference type="Google" id="ProtNLM"/>
    </source>
</evidence>
<keyword evidence="3" id="KW-0998">Cell outer membrane</keyword>
<evidence type="ECO:0000313" key="5">
    <source>
        <dbReference type="EMBL" id="MBP3191543.1"/>
    </source>
</evidence>
<evidence type="ECO:0000256" key="2">
    <source>
        <dbReference type="ARBA" id="ARBA00023136"/>
    </source>
</evidence>
<organism evidence="5 6">
    <name type="scientific">Natronogracilivirga saccharolytica</name>
    <dbReference type="NCBI Taxonomy" id="2812953"/>
    <lineage>
        <taxon>Bacteria</taxon>
        <taxon>Pseudomonadati</taxon>
        <taxon>Balneolota</taxon>
        <taxon>Balneolia</taxon>
        <taxon>Balneolales</taxon>
        <taxon>Cyclonatronaceae</taxon>
        <taxon>Natronogracilivirga</taxon>
    </lineage>
</organism>
<evidence type="ECO:0000256" key="1">
    <source>
        <dbReference type="ARBA" id="ARBA00004442"/>
    </source>
</evidence>
<proteinExistence type="predicted"/>
<evidence type="ECO:0000313" key="6">
    <source>
        <dbReference type="Proteomes" id="UP000673975"/>
    </source>
</evidence>
<dbReference type="EMBL" id="JAFIDN010000002">
    <property type="protein sequence ID" value="MBP3191543.1"/>
    <property type="molecule type" value="Genomic_DNA"/>
</dbReference>
<dbReference type="InterPro" id="IPR036942">
    <property type="entry name" value="Beta-barrel_TonB_sf"/>
</dbReference>
<name>A0A8J7S7B3_9BACT</name>
<sequence>MNPRNFLLTALLFTVFSLPSAVNAQQEGGTTSMLPDIDPQDIEIRGEFDVTFPGLSRQPILGFSPRQPIYRVDPDRMPFLESDDEIVTSVPISQLEPALRPDHHFFSFSERRNLFARAGYGTYQSPEVSIIAEAPVRENEHISLDFNHRSSAGDRDFSSFGDFNTDLQWMRQDGPTRWALGVNGASSFNYSALPGPADNNEDEVLPDPSRISNTTFGMHGKWQHLEHAYRGWQSRFDLTHFTGKGTTGDDEKSFNETNYNLYLNHFRDGRHQEQVFGFDLRAAGSLYDTIDDETQYWLTNAAGARYRHQFGYAHQVEAWLRFYQLYDPVNEFDLFLYPDIFYRFEGTGRVQASLRLRGFVENPGLQKLHAENRFMIQSDNELQHERGLQIHLNAGFDLLTDTRVFSGLDYRQYYNKGYYLRSQDPANPFYSYQFAEEAIHVEWYSGLTHRIPELRTKATFELGFNFTSMDEEVVPSGYIPYVPLVRGSAQIMSQPLSWLNLSTWLDFSGKRKTAAEDTEADGFFQLGMRSDIRLHERVGVYFKSLNILDQDYEVWHRYQEQPFQFYGGITLHL</sequence>
<dbReference type="AlphaFoldDB" id="A0A8J7S7B3"/>
<protein>
    <recommendedName>
        <fullName evidence="7">TonB-dependent receptor</fullName>
    </recommendedName>
</protein>
<dbReference type="Proteomes" id="UP000673975">
    <property type="component" value="Unassembled WGS sequence"/>
</dbReference>
<dbReference type="Gene3D" id="2.40.170.20">
    <property type="entry name" value="TonB-dependent receptor, beta-barrel domain"/>
    <property type="match status" value="1"/>
</dbReference>
<gene>
    <name evidence="5" type="ORF">NATSA_02585</name>
</gene>
<comment type="subcellular location">
    <subcellularLocation>
        <location evidence="1">Cell outer membrane</location>
    </subcellularLocation>
</comment>
<evidence type="ECO:0000256" key="4">
    <source>
        <dbReference type="SAM" id="SignalP"/>
    </source>
</evidence>
<keyword evidence="4" id="KW-0732">Signal</keyword>
<feature type="signal peptide" evidence="4">
    <location>
        <begin position="1"/>
        <end position="24"/>
    </location>
</feature>
<dbReference type="SUPFAM" id="SSF56935">
    <property type="entry name" value="Porins"/>
    <property type="match status" value="1"/>
</dbReference>
<feature type="chain" id="PRO_5035261896" description="TonB-dependent receptor" evidence="4">
    <location>
        <begin position="25"/>
        <end position="573"/>
    </location>
</feature>
<keyword evidence="2" id="KW-0472">Membrane</keyword>